<dbReference type="PANTHER" id="PTHR30086">
    <property type="entry name" value="ARGININE EXPORTER PROTEIN ARGO"/>
    <property type="match status" value="1"/>
</dbReference>
<organism evidence="7 8">
    <name type="scientific">Chryseobacterium oranimense</name>
    <dbReference type="NCBI Taxonomy" id="421058"/>
    <lineage>
        <taxon>Bacteria</taxon>
        <taxon>Pseudomonadati</taxon>
        <taxon>Bacteroidota</taxon>
        <taxon>Flavobacteriia</taxon>
        <taxon>Flavobacteriales</taxon>
        <taxon>Weeksellaceae</taxon>
        <taxon>Chryseobacterium group</taxon>
        <taxon>Chryseobacterium</taxon>
    </lineage>
</organism>
<reference evidence="8" key="1">
    <citation type="submission" date="2016-11" db="EMBL/GenBank/DDBJ databases">
        <authorList>
            <person name="Varghese N."/>
            <person name="Submissions S."/>
        </authorList>
    </citation>
    <scope>NUCLEOTIDE SEQUENCE [LARGE SCALE GENOMIC DNA]</scope>
    <source>
        <strain evidence="8">DSM 19055</strain>
    </source>
</reference>
<keyword evidence="2" id="KW-1003">Cell membrane</keyword>
<dbReference type="PANTHER" id="PTHR30086:SF20">
    <property type="entry name" value="ARGININE EXPORTER PROTEIN ARGO-RELATED"/>
    <property type="match status" value="1"/>
</dbReference>
<keyword evidence="5 6" id="KW-0472">Membrane</keyword>
<dbReference type="Proteomes" id="UP000184047">
    <property type="component" value="Unassembled WGS sequence"/>
</dbReference>
<dbReference type="STRING" id="421058.SAMN05421866_0774"/>
<feature type="transmembrane region" description="Helical" evidence="6">
    <location>
        <begin position="155"/>
        <end position="180"/>
    </location>
</feature>
<sequence length="211" mass="23239">MIPLHELLFFVLAALVLVISPGPNMIYLISKSITQGKKSGMISLTGIVCGFLFHIIMVSFGLTAVLLAVPVAYTVLKALGTVYLLYLAYQAVKPKSRNIFEVDKNGSHDSPGKLFTVGFLTNVLNPKVAVFYLSFFPQFIKPEYGSVLTQSLELGVIQVFVSFSINFIIVLAAARVAVFFAENPFWVKVQKWFMASVLMFLAAKMALSKAK</sequence>
<dbReference type="eggNOG" id="COG1280">
    <property type="taxonomic scope" value="Bacteria"/>
</dbReference>
<evidence type="ECO:0000256" key="4">
    <source>
        <dbReference type="ARBA" id="ARBA00022989"/>
    </source>
</evidence>
<feature type="transmembrane region" description="Helical" evidence="6">
    <location>
        <begin position="6"/>
        <end position="29"/>
    </location>
</feature>
<evidence type="ECO:0000313" key="8">
    <source>
        <dbReference type="Proteomes" id="UP000184047"/>
    </source>
</evidence>
<dbReference type="GO" id="GO:0005886">
    <property type="term" value="C:plasma membrane"/>
    <property type="evidence" value="ECO:0007669"/>
    <property type="project" value="UniProtKB-SubCell"/>
</dbReference>
<evidence type="ECO:0000256" key="6">
    <source>
        <dbReference type="SAM" id="Phobius"/>
    </source>
</evidence>
<name>A0A1M5KNA4_9FLAO</name>
<feature type="transmembrane region" description="Helical" evidence="6">
    <location>
        <begin position="41"/>
        <end position="65"/>
    </location>
</feature>
<feature type="transmembrane region" description="Helical" evidence="6">
    <location>
        <begin position="192"/>
        <end position="210"/>
    </location>
</feature>
<proteinExistence type="predicted"/>
<protein>
    <submittedName>
        <fullName evidence="7">Threonine/homoserine/homoserine lactone efflux protein</fullName>
    </submittedName>
</protein>
<dbReference type="GO" id="GO:0015171">
    <property type="term" value="F:amino acid transmembrane transporter activity"/>
    <property type="evidence" value="ECO:0007669"/>
    <property type="project" value="TreeGrafter"/>
</dbReference>
<dbReference type="RefSeq" id="WP_073060261.1">
    <property type="nucleotide sequence ID" value="NZ_FQWT01000001.1"/>
</dbReference>
<dbReference type="InterPro" id="IPR001123">
    <property type="entry name" value="LeuE-type"/>
</dbReference>
<dbReference type="OrthoDB" id="9784202at2"/>
<dbReference type="Pfam" id="PF01810">
    <property type="entry name" value="LysE"/>
    <property type="match status" value="1"/>
</dbReference>
<keyword evidence="3 6" id="KW-0812">Transmembrane</keyword>
<dbReference type="PIRSF" id="PIRSF006324">
    <property type="entry name" value="LeuE"/>
    <property type="match status" value="1"/>
</dbReference>
<gene>
    <name evidence="7" type="ORF">SAMN05421866_0774</name>
</gene>
<accession>A0A1M5KNA4</accession>
<feature type="transmembrane region" description="Helical" evidence="6">
    <location>
        <begin position="71"/>
        <end position="89"/>
    </location>
</feature>
<evidence type="ECO:0000313" key="7">
    <source>
        <dbReference type="EMBL" id="SHG54292.1"/>
    </source>
</evidence>
<keyword evidence="8" id="KW-1185">Reference proteome</keyword>
<dbReference type="EMBL" id="FQWT01000001">
    <property type="protein sequence ID" value="SHG54292.1"/>
    <property type="molecule type" value="Genomic_DNA"/>
</dbReference>
<evidence type="ECO:0000256" key="1">
    <source>
        <dbReference type="ARBA" id="ARBA00004651"/>
    </source>
</evidence>
<dbReference type="AlphaFoldDB" id="A0A1M5KNA4"/>
<feature type="transmembrane region" description="Helical" evidence="6">
    <location>
        <begin position="114"/>
        <end position="135"/>
    </location>
</feature>
<evidence type="ECO:0000256" key="3">
    <source>
        <dbReference type="ARBA" id="ARBA00022692"/>
    </source>
</evidence>
<comment type="subcellular location">
    <subcellularLocation>
        <location evidence="1">Cell membrane</location>
        <topology evidence="1">Multi-pass membrane protein</topology>
    </subcellularLocation>
</comment>
<evidence type="ECO:0000256" key="2">
    <source>
        <dbReference type="ARBA" id="ARBA00022475"/>
    </source>
</evidence>
<evidence type="ECO:0000256" key="5">
    <source>
        <dbReference type="ARBA" id="ARBA00023136"/>
    </source>
</evidence>
<keyword evidence="4 6" id="KW-1133">Transmembrane helix</keyword>